<evidence type="ECO:0000313" key="9">
    <source>
        <dbReference type="RefSeq" id="XP_029652431.1"/>
    </source>
</evidence>
<name>A0A6P7TUB9_9MOLL</name>
<dbReference type="Pfam" id="PF00096">
    <property type="entry name" value="zf-C2H2"/>
    <property type="match status" value="4"/>
</dbReference>
<reference evidence="9" key="1">
    <citation type="submission" date="2025-08" db="UniProtKB">
        <authorList>
            <consortium name="RefSeq"/>
        </authorList>
    </citation>
    <scope>IDENTIFICATION</scope>
</reference>
<keyword evidence="8" id="KW-1185">Reference proteome</keyword>
<proteinExistence type="predicted"/>
<dbReference type="RefSeq" id="XP_029652431.1">
    <property type="nucleotide sequence ID" value="XM_029796571.1"/>
</dbReference>
<dbReference type="Proteomes" id="UP000515154">
    <property type="component" value="Linkage group LG28"/>
</dbReference>
<dbReference type="AlphaFoldDB" id="A0A6P7TUB9"/>
<dbReference type="PROSITE" id="PS50157">
    <property type="entry name" value="ZINC_FINGER_C2H2_2"/>
    <property type="match status" value="4"/>
</dbReference>
<keyword evidence="2" id="KW-0677">Repeat</keyword>
<feature type="domain" description="C2H2-type" evidence="7">
    <location>
        <begin position="198"/>
        <end position="225"/>
    </location>
</feature>
<keyword evidence="3 6" id="KW-0863">Zinc-finger</keyword>
<evidence type="ECO:0000256" key="2">
    <source>
        <dbReference type="ARBA" id="ARBA00022737"/>
    </source>
</evidence>
<dbReference type="SUPFAM" id="SSF57667">
    <property type="entry name" value="beta-beta-alpha zinc fingers"/>
    <property type="match status" value="3"/>
</dbReference>
<evidence type="ECO:0000256" key="6">
    <source>
        <dbReference type="PROSITE-ProRule" id="PRU00042"/>
    </source>
</evidence>
<dbReference type="FunFam" id="3.30.160.60:FF:000557">
    <property type="entry name" value="zinc finger and SCAN domain-containing protein 29"/>
    <property type="match status" value="1"/>
</dbReference>
<dbReference type="Gene3D" id="3.30.160.60">
    <property type="entry name" value="Classic Zinc Finger"/>
    <property type="match status" value="4"/>
</dbReference>
<dbReference type="FunFam" id="3.30.160.60:FF:000295">
    <property type="entry name" value="zinc finger protein 19"/>
    <property type="match status" value="1"/>
</dbReference>
<dbReference type="PANTHER" id="PTHR24377">
    <property type="entry name" value="IP01015P-RELATED"/>
    <property type="match status" value="1"/>
</dbReference>
<organism evidence="8 9">
    <name type="scientific">Octopus sinensis</name>
    <name type="common">East Asian common octopus</name>
    <dbReference type="NCBI Taxonomy" id="2607531"/>
    <lineage>
        <taxon>Eukaryota</taxon>
        <taxon>Metazoa</taxon>
        <taxon>Spiralia</taxon>
        <taxon>Lophotrochozoa</taxon>
        <taxon>Mollusca</taxon>
        <taxon>Cephalopoda</taxon>
        <taxon>Coleoidea</taxon>
        <taxon>Octopodiformes</taxon>
        <taxon>Octopoda</taxon>
        <taxon>Incirrata</taxon>
        <taxon>Octopodidae</taxon>
        <taxon>Octopus</taxon>
    </lineage>
</organism>
<dbReference type="InterPro" id="IPR013087">
    <property type="entry name" value="Znf_C2H2_type"/>
</dbReference>
<feature type="domain" description="C2H2-type" evidence="7">
    <location>
        <begin position="49"/>
        <end position="76"/>
    </location>
</feature>
<gene>
    <name evidence="9" type="primary">LOC115225655</name>
</gene>
<dbReference type="SMART" id="SM00355">
    <property type="entry name" value="ZnF_C2H2"/>
    <property type="match status" value="4"/>
</dbReference>
<keyword evidence="5" id="KW-0539">Nucleus</keyword>
<feature type="domain" description="C2H2-type" evidence="7">
    <location>
        <begin position="170"/>
        <end position="197"/>
    </location>
</feature>
<dbReference type="InterPro" id="IPR036236">
    <property type="entry name" value="Znf_C2H2_sf"/>
</dbReference>
<dbReference type="FunFam" id="3.30.160.60:FF:000912">
    <property type="entry name" value="Zinc finger protein 660"/>
    <property type="match status" value="1"/>
</dbReference>
<evidence type="ECO:0000256" key="3">
    <source>
        <dbReference type="ARBA" id="ARBA00022771"/>
    </source>
</evidence>
<dbReference type="PROSITE" id="PS00028">
    <property type="entry name" value="ZINC_FINGER_C2H2_1"/>
    <property type="match status" value="4"/>
</dbReference>
<evidence type="ECO:0000313" key="8">
    <source>
        <dbReference type="Proteomes" id="UP000515154"/>
    </source>
</evidence>
<evidence type="ECO:0000256" key="5">
    <source>
        <dbReference type="ARBA" id="ARBA00023242"/>
    </source>
</evidence>
<protein>
    <submittedName>
        <fullName evidence="9">Zinc finger protein 239-like</fullName>
    </submittedName>
</protein>
<dbReference type="KEGG" id="osn:115225655"/>
<evidence type="ECO:0000259" key="7">
    <source>
        <dbReference type="PROSITE" id="PS50157"/>
    </source>
</evidence>
<evidence type="ECO:0000256" key="4">
    <source>
        <dbReference type="ARBA" id="ARBA00022833"/>
    </source>
</evidence>
<keyword evidence="1" id="KW-0479">Metal-binding</keyword>
<keyword evidence="4" id="KW-0862">Zinc</keyword>
<accession>A0A6P7TUB9</accession>
<feature type="domain" description="C2H2-type" evidence="7">
    <location>
        <begin position="142"/>
        <end position="169"/>
    </location>
</feature>
<sequence>MEDVNAFDSCDPAVINRDPVREENDGEKQLLSSEAFTKQISLHRDITDYRCEICAKRFSSEHEVFTHRQIHNREKSFHFTREKTHFTAKFVGNLSLKSQSLQSTYVATRVKNRSTVNYARNPSPIIPVLFTIKRVHTGEKPYRCDICGQTFMMNSNLTTHKRVHTAEQPYRCEICGKSFINNSHLVVHLRSHSGERPYHCDACGKSFSNNSHLVVHRRIHSGERPYHCAMCGIVA</sequence>
<dbReference type="InterPro" id="IPR050826">
    <property type="entry name" value="Krueppel_C2H2_ZnFinger"/>
</dbReference>
<dbReference type="GO" id="GO:0008270">
    <property type="term" value="F:zinc ion binding"/>
    <property type="evidence" value="ECO:0007669"/>
    <property type="project" value="UniProtKB-KW"/>
</dbReference>
<evidence type="ECO:0000256" key="1">
    <source>
        <dbReference type="ARBA" id="ARBA00022723"/>
    </source>
</evidence>